<evidence type="ECO:0000313" key="3">
    <source>
        <dbReference type="Proteomes" id="UP000295604"/>
    </source>
</evidence>
<evidence type="ECO:0000256" key="1">
    <source>
        <dbReference type="SAM" id="MobiDB-lite"/>
    </source>
</evidence>
<dbReference type="AlphaFoldDB" id="A0A4R8TMV8"/>
<organism evidence="2 3">
    <name type="scientific">Colletotrichum sidae</name>
    <dbReference type="NCBI Taxonomy" id="1347389"/>
    <lineage>
        <taxon>Eukaryota</taxon>
        <taxon>Fungi</taxon>
        <taxon>Dikarya</taxon>
        <taxon>Ascomycota</taxon>
        <taxon>Pezizomycotina</taxon>
        <taxon>Sordariomycetes</taxon>
        <taxon>Hypocreomycetidae</taxon>
        <taxon>Glomerellales</taxon>
        <taxon>Glomerellaceae</taxon>
        <taxon>Colletotrichum</taxon>
        <taxon>Colletotrichum orbiculare species complex</taxon>
    </lineage>
</organism>
<keyword evidence="3" id="KW-1185">Reference proteome</keyword>
<accession>A0A4R8TMV8</accession>
<gene>
    <name evidence="2" type="ORF">C8034_v009195</name>
</gene>
<protein>
    <submittedName>
        <fullName evidence="2">Uncharacterized protein</fullName>
    </submittedName>
</protein>
<name>A0A4R8TMV8_9PEZI</name>
<dbReference type="Proteomes" id="UP000295604">
    <property type="component" value="Unassembled WGS sequence"/>
</dbReference>
<proteinExistence type="predicted"/>
<comment type="caution">
    <text evidence="2">The sequence shown here is derived from an EMBL/GenBank/DDBJ whole genome shotgun (WGS) entry which is preliminary data.</text>
</comment>
<reference evidence="2 3" key="1">
    <citation type="submission" date="2018-11" db="EMBL/GenBank/DDBJ databases">
        <title>Genome sequence and assembly of Colletotrichum sidae.</title>
        <authorList>
            <person name="Gan P."/>
            <person name="Shirasu K."/>
        </authorList>
    </citation>
    <scope>NUCLEOTIDE SEQUENCE [LARGE SCALE GENOMIC DNA]</scope>
    <source>
        <strain evidence="2 3">CBS 518.97</strain>
    </source>
</reference>
<evidence type="ECO:0000313" key="2">
    <source>
        <dbReference type="EMBL" id="TEA20146.1"/>
    </source>
</evidence>
<feature type="region of interest" description="Disordered" evidence="1">
    <location>
        <begin position="54"/>
        <end position="74"/>
    </location>
</feature>
<sequence length="74" mass="7959">MAHPSTLHKLTITIGAQHPRGLALSDQMMARPQRPVAIKTLRGRNVDIASARGILRPLPPGHPSNDNHGGLKCL</sequence>
<dbReference type="EMBL" id="QAPF01000037">
    <property type="protein sequence ID" value="TEA20146.1"/>
    <property type="molecule type" value="Genomic_DNA"/>
</dbReference>